<dbReference type="Pfam" id="PF08811">
    <property type="entry name" value="DUF1800"/>
    <property type="match status" value="1"/>
</dbReference>
<evidence type="ECO:0000313" key="2">
    <source>
        <dbReference type="Proteomes" id="UP000247772"/>
    </source>
</evidence>
<sequence length="149" mass="16473">MHGQHSFRRSRHSGPFDGDQVLDILLAQPQTARYGAATARLRRECICATPDDVQLASVADRFRASGYEVGAALFVTPAFRDERNRSVPVSSPVEFIVGAMRRFDVAYGDTLPFARRPAALGEPLFYPPNVKACGPYLQALLMDPVYQSK</sequence>
<dbReference type="InterPro" id="IPR014917">
    <property type="entry name" value="DUF1800"/>
</dbReference>
<comment type="caution">
    <text evidence="1">The sequence shown here is derived from an EMBL/GenBank/DDBJ whole genome shotgun (WGS) entry which is preliminary data.</text>
</comment>
<organism evidence="1 2">
    <name type="scientific">Paraburkholderia silvatlantica</name>
    <dbReference type="NCBI Taxonomy" id="321895"/>
    <lineage>
        <taxon>Bacteria</taxon>
        <taxon>Pseudomonadati</taxon>
        <taxon>Pseudomonadota</taxon>
        <taxon>Betaproteobacteria</taxon>
        <taxon>Burkholderiales</taxon>
        <taxon>Burkholderiaceae</taxon>
        <taxon>Paraburkholderia</taxon>
    </lineage>
</organism>
<dbReference type="Proteomes" id="UP000247772">
    <property type="component" value="Unassembled WGS sequence"/>
</dbReference>
<accession>A0A2V4UBW5</accession>
<proteinExistence type="predicted"/>
<protein>
    <submittedName>
        <fullName evidence="1">Uncharacterized protein DUF1800</fullName>
    </submittedName>
</protein>
<dbReference type="AlphaFoldDB" id="A0A2V4UBW5"/>
<gene>
    <name evidence="1" type="ORF">C7410_14231</name>
</gene>
<dbReference type="EMBL" id="QJSQ01000042">
    <property type="protein sequence ID" value="PYE13883.1"/>
    <property type="molecule type" value="Genomic_DNA"/>
</dbReference>
<name>A0A2V4UBW5_9BURK</name>
<evidence type="ECO:0000313" key="1">
    <source>
        <dbReference type="EMBL" id="PYE13883.1"/>
    </source>
</evidence>
<reference evidence="1 2" key="1">
    <citation type="submission" date="2018-06" db="EMBL/GenBank/DDBJ databases">
        <title>Genomic Encyclopedia of Type Strains, Phase IV (KMG-V): Genome sequencing to study the core and pangenomes of soil and plant-associated prokaryotes.</title>
        <authorList>
            <person name="Whitman W."/>
        </authorList>
    </citation>
    <scope>NUCLEOTIDE SEQUENCE [LARGE SCALE GENOMIC DNA]</scope>
    <source>
        <strain evidence="1 2">SRCL-318</strain>
    </source>
</reference>
<dbReference type="RefSeq" id="WP_181440023.1">
    <property type="nucleotide sequence ID" value="NZ_QJSQ01000042.1"/>
</dbReference>